<evidence type="ECO:0000313" key="2">
    <source>
        <dbReference type="Proteomes" id="UP001564626"/>
    </source>
</evidence>
<dbReference type="RefSeq" id="WP_345356532.1">
    <property type="nucleotide sequence ID" value="NZ_BAABII010000003.1"/>
</dbReference>
<gene>
    <name evidence="1" type="ORF">AB8O55_19970</name>
</gene>
<sequence length="66" mass="6942">MTTISTGPWTDASGIVHLRVSGPKTLCDMPAAFHPAARPREACTACVTTSIEHYARHHACGPGCHG</sequence>
<dbReference type="EMBL" id="JBGEHV010000040">
    <property type="protein sequence ID" value="MEY8041692.1"/>
    <property type="molecule type" value="Genomic_DNA"/>
</dbReference>
<dbReference type="Proteomes" id="UP001564626">
    <property type="component" value="Unassembled WGS sequence"/>
</dbReference>
<name>A0ABV4CP17_9PSEU</name>
<accession>A0ABV4CP17</accession>
<keyword evidence="2" id="KW-1185">Reference proteome</keyword>
<proteinExistence type="predicted"/>
<reference evidence="1 2" key="1">
    <citation type="submission" date="2024-08" db="EMBL/GenBank/DDBJ databases">
        <title>Genome mining of Saccharopolyspora cebuensis PGLac3 from Nigerian medicinal plant.</title>
        <authorList>
            <person name="Ezeobiora C.E."/>
            <person name="Igbokwe N.H."/>
            <person name="Amin D.H."/>
            <person name="Mendie U.E."/>
        </authorList>
    </citation>
    <scope>NUCLEOTIDE SEQUENCE [LARGE SCALE GENOMIC DNA]</scope>
    <source>
        <strain evidence="1 2">PGLac3</strain>
    </source>
</reference>
<organism evidence="1 2">
    <name type="scientific">Saccharopolyspora cebuensis</name>
    <dbReference type="NCBI Taxonomy" id="418759"/>
    <lineage>
        <taxon>Bacteria</taxon>
        <taxon>Bacillati</taxon>
        <taxon>Actinomycetota</taxon>
        <taxon>Actinomycetes</taxon>
        <taxon>Pseudonocardiales</taxon>
        <taxon>Pseudonocardiaceae</taxon>
        <taxon>Saccharopolyspora</taxon>
    </lineage>
</organism>
<comment type="caution">
    <text evidence="1">The sequence shown here is derived from an EMBL/GenBank/DDBJ whole genome shotgun (WGS) entry which is preliminary data.</text>
</comment>
<evidence type="ECO:0000313" key="1">
    <source>
        <dbReference type="EMBL" id="MEY8041692.1"/>
    </source>
</evidence>
<protein>
    <submittedName>
        <fullName evidence="1">Uncharacterized protein</fullName>
    </submittedName>
</protein>